<feature type="region of interest" description="Disordered" evidence="1">
    <location>
        <begin position="1241"/>
        <end position="1289"/>
    </location>
</feature>
<proteinExistence type="predicted"/>
<dbReference type="STRING" id="75743.A0A401PBH1"/>
<feature type="region of interest" description="Disordered" evidence="1">
    <location>
        <begin position="924"/>
        <end position="964"/>
    </location>
</feature>
<name>A0A401PBH1_SCYTO</name>
<dbReference type="PANTHER" id="PTHR23039:SF5">
    <property type="entry name" value="ACTIN REMODELING REGULATOR NHS"/>
    <property type="match status" value="1"/>
</dbReference>
<sequence>MGRYRRPGEREHQRQFGERRLMKPPSMLPPPLSLIQHRNRLRAQKKQHILTFHSIRSSSPTECCQMTPWSRKSIPPTDGDSDMIALGQRPKNPIPNIPTTLDRQTNWSKDLPLPTPEQKMRQQAQAISSCVIPINVTGVGFERQVIGRYSFVHPQSVLQRRRKLKRRKTISGIPRRVQQEIADSDVSPMARERNVIVHVNPELDFRSVEVNSTSGRSGTKDSECQTEDILIAAPSVRRIRAQRGNNIVSSLSHSAGNITTLADDSSSMFLTPIDSHVRSRSLSREGIRDSLFSRELSQDDSIIGTPEKYVPNPGMAEEEDEERLFVQSPQKHHSKGVTVQPQQKPEHTGSGTKISNFMPEGDTGNSEISSNSDTFGSPVNSISSGGVLLSSQIDQKEDHQSSSGNWSGSNSTCPSQTSETIHTASSPPLTGSSHCDSELSLNTPAHTNYDSPGFLLEQYTYQGDKVRGHRTNSFTSTGTDVVEDLNTSNTSDAEWNYLHHCHDASCHRDFSPRHSRTNSLGCPSFASMGTCDSFVERPSSSRTDSGSYFSVDTEGYYTSMHFDCGLKTNRNYIFNYASTSSDGIQSTEHTSELGEFPQPDHLELRKQKCRGQSIALKKPKAKPAPPKRSSSLRKNENCANENDQTEPKTNNGQNTTVPSRDTQKALQLDLSIASDRFNGCMPPSKKNNPWESHSGYTNDNELSDPQLTPSDMPSFKDEGAVQSDYAGLWLLNDLKSNDPYRSLSNSSTATGTTVIECTKSPEGSESQTSQSESRATTPSLPSVENEFKLSSPDKLASLASPSSGYSSQSGTPTSTLPTPLFPGPLSPNSGKRKPKVPERRSSLQQSSTRDVNVTKKDLELPTIPPTHLDLSALQNLFKSKPFSHRNQLHISNQSKPREAAERTNNSAPVSLGITPSVLQSVQLRSISKARQSKQECQDEPDLIEEPNHAESITPPDRTEPNCYNRSLTHKCSEISNSPQQLQKLSSTNTNPSILHLESNFALCLEKKLSKESMTPFPLVSTAAQSLTQLTVSGECPRNTELEDNQVVTTDGCHTVSKYINEKNSVKESAPQEIEQDFQYSNKDLQNEVFPQEIGVEEKPESVHSPCTRVTETLPATILGPATAEKLERKLDFDSVKDDETVPHDVIQPIGEPRLNKSSADEKSERIQDGCPESATDPSRTANAQCESSSNGQYKDHLDVGQGENYLISPVDLETNEDNVFISPNRLRTTEDLFAVIHRSKRKLLGRKDSDEGPNVNKPKPSPGSSSGTPPAIQKQSSPIYRSVRKSNTSHEEFKLLLLKKGSRSDSNYRLSATEILKSASPVSPKSPGDSSSEHAKDSEDNPPFPSGCEMQSPVAPCSPRFSTEGISSRSFSASLSSRPSRSRAPPAAGSSRYSVRSRLHSMPMQVISEGEAENSDGSPHDDRNSQDTH</sequence>
<feature type="region of interest" description="Disordered" evidence="1">
    <location>
        <begin position="1"/>
        <end position="30"/>
    </location>
</feature>
<feature type="compositionally biased region" description="Basic and acidic residues" evidence="1">
    <location>
        <begin position="1418"/>
        <end position="1429"/>
    </location>
</feature>
<feature type="compositionally biased region" description="Polar residues" evidence="1">
    <location>
        <begin position="97"/>
        <end position="107"/>
    </location>
</feature>
<feature type="compositionally biased region" description="Polar residues" evidence="1">
    <location>
        <begin position="363"/>
        <end position="393"/>
    </location>
</feature>
<dbReference type="EMBL" id="BFAA01000282">
    <property type="protein sequence ID" value="GCB70476.1"/>
    <property type="molecule type" value="Genomic_DNA"/>
</dbReference>
<feature type="compositionally biased region" description="Basic and acidic residues" evidence="1">
    <location>
        <begin position="1"/>
        <end position="21"/>
    </location>
</feature>
<feature type="compositionally biased region" description="Low complexity" evidence="1">
    <location>
        <begin position="795"/>
        <end position="818"/>
    </location>
</feature>
<accession>A0A401PBH1</accession>
<dbReference type="OrthoDB" id="8965057at2759"/>
<comment type="caution">
    <text evidence="2">The sequence shown here is derived from an EMBL/GenBank/DDBJ whole genome shotgun (WGS) entry which is preliminary data.</text>
</comment>
<protein>
    <recommendedName>
        <fullName evidence="4">Nance-Horan syndrome protein</fullName>
    </recommendedName>
</protein>
<dbReference type="Proteomes" id="UP000288216">
    <property type="component" value="Unassembled WGS sequence"/>
</dbReference>
<feature type="compositionally biased region" description="Polar residues" evidence="1">
    <location>
        <begin position="842"/>
        <end position="851"/>
    </location>
</feature>
<feature type="region of interest" description="Disordered" evidence="1">
    <location>
        <begin position="675"/>
        <end position="718"/>
    </location>
</feature>
<reference evidence="2 3" key="1">
    <citation type="journal article" date="2018" name="Nat. Ecol. Evol.">
        <title>Shark genomes provide insights into elasmobranch evolution and the origin of vertebrates.</title>
        <authorList>
            <person name="Hara Y"/>
            <person name="Yamaguchi K"/>
            <person name="Onimaru K"/>
            <person name="Kadota M"/>
            <person name="Koyanagi M"/>
            <person name="Keeley SD"/>
            <person name="Tatsumi K"/>
            <person name="Tanaka K"/>
            <person name="Motone F"/>
            <person name="Kageyama Y"/>
            <person name="Nozu R"/>
            <person name="Adachi N"/>
            <person name="Nishimura O"/>
            <person name="Nakagawa R"/>
            <person name="Tanegashima C"/>
            <person name="Kiyatake I"/>
            <person name="Matsumoto R"/>
            <person name="Murakumo K"/>
            <person name="Nishida K"/>
            <person name="Terakita A"/>
            <person name="Kuratani S"/>
            <person name="Sato K"/>
            <person name="Hyodo S Kuraku.S."/>
        </authorList>
    </citation>
    <scope>NUCLEOTIDE SEQUENCE [LARGE SCALE GENOMIC DNA]</scope>
</reference>
<feature type="compositionally biased region" description="Polar residues" evidence="1">
    <location>
        <begin position="412"/>
        <end position="439"/>
    </location>
</feature>
<feature type="region of interest" description="Disordered" evidence="1">
    <location>
        <begin position="298"/>
        <end position="439"/>
    </location>
</feature>
<feature type="compositionally biased region" description="Low complexity" evidence="1">
    <location>
        <begin position="401"/>
        <end position="411"/>
    </location>
</feature>
<feature type="compositionally biased region" description="Polar residues" evidence="1">
    <location>
        <begin position="685"/>
        <end position="711"/>
    </location>
</feature>
<dbReference type="Pfam" id="PF15273">
    <property type="entry name" value="NHS"/>
    <property type="match status" value="1"/>
</dbReference>
<feature type="region of interest" description="Disordered" evidence="1">
    <location>
        <begin position="87"/>
        <end position="107"/>
    </location>
</feature>
<evidence type="ECO:0000313" key="3">
    <source>
        <dbReference type="Proteomes" id="UP000288216"/>
    </source>
</evidence>
<feature type="compositionally biased region" description="Polar residues" evidence="1">
    <location>
        <begin position="742"/>
        <end position="755"/>
    </location>
</feature>
<feature type="compositionally biased region" description="Low complexity" evidence="1">
    <location>
        <begin position="760"/>
        <end position="773"/>
    </location>
</feature>
<organism evidence="2 3">
    <name type="scientific">Scyliorhinus torazame</name>
    <name type="common">Cloudy catshark</name>
    <name type="synonym">Catulus torazame</name>
    <dbReference type="NCBI Taxonomy" id="75743"/>
    <lineage>
        <taxon>Eukaryota</taxon>
        <taxon>Metazoa</taxon>
        <taxon>Chordata</taxon>
        <taxon>Craniata</taxon>
        <taxon>Vertebrata</taxon>
        <taxon>Chondrichthyes</taxon>
        <taxon>Elasmobranchii</taxon>
        <taxon>Galeomorphii</taxon>
        <taxon>Galeoidea</taxon>
        <taxon>Carcharhiniformes</taxon>
        <taxon>Scyliorhinidae</taxon>
        <taxon>Scyliorhinus</taxon>
    </lineage>
</organism>
<feature type="region of interest" description="Disordered" evidence="1">
    <location>
        <begin position="1139"/>
        <end position="1197"/>
    </location>
</feature>
<feature type="compositionally biased region" description="Polar residues" evidence="1">
    <location>
        <begin position="637"/>
        <end position="660"/>
    </location>
</feature>
<feature type="compositionally biased region" description="Basic and acidic residues" evidence="1">
    <location>
        <begin position="1158"/>
        <end position="1167"/>
    </location>
</feature>
<feature type="compositionally biased region" description="Low complexity" evidence="1">
    <location>
        <begin position="1367"/>
        <end position="1394"/>
    </location>
</feature>
<feature type="region of interest" description="Disordered" evidence="1">
    <location>
        <begin position="581"/>
        <end position="662"/>
    </location>
</feature>
<dbReference type="GO" id="GO:0030154">
    <property type="term" value="P:cell differentiation"/>
    <property type="evidence" value="ECO:0007669"/>
    <property type="project" value="TreeGrafter"/>
</dbReference>
<feature type="compositionally biased region" description="Polar residues" evidence="1">
    <location>
        <begin position="1175"/>
        <end position="1192"/>
    </location>
</feature>
<dbReference type="OMA" id="CPTVTIV"/>
<keyword evidence="3" id="KW-1185">Reference proteome</keyword>
<evidence type="ECO:0000256" key="1">
    <source>
        <dbReference type="SAM" id="MobiDB-lite"/>
    </source>
</evidence>
<feature type="region of interest" description="Disordered" evidence="1">
    <location>
        <begin position="1314"/>
        <end position="1429"/>
    </location>
</feature>
<feature type="compositionally biased region" description="Polar residues" evidence="1">
    <location>
        <begin position="337"/>
        <end position="355"/>
    </location>
</feature>
<dbReference type="GO" id="GO:0002088">
    <property type="term" value="P:lens development in camera-type eye"/>
    <property type="evidence" value="ECO:0007669"/>
    <property type="project" value="TreeGrafter"/>
</dbReference>
<dbReference type="PANTHER" id="PTHR23039">
    <property type="entry name" value="NANCE-HORAN SYNDROME PROTEIN"/>
    <property type="match status" value="1"/>
</dbReference>
<gene>
    <name evidence="2" type="ORF">scyTo_0001296</name>
</gene>
<evidence type="ECO:0000313" key="2">
    <source>
        <dbReference type="EMBL" id="GCB70476.1"/>
    </source>
</evidence>
<feature type="region of interest" description="Disordered" evidence="1">
    <location>
        <begin position="742"/>
        <end position="865"/>
    </location>
</feature>
<feature type="region of interest" description="Disordered" evidence="1">
    <location>
        <begin position="888"/>
        <end position="912"/>
    </location>
</feature>
<evidence type="ECO:0008006" key="4">
    <source>
        <dbReference type="Google" id="ProtNLM"/>
    </source>
</evidence>
<dbReference type="InterPro" id="IPR024845">
    <property type="entry name" value="NHS-like"/>
</dbReference>